<feature type="region of interest" description="Disordered" evidence="1">
    <location>
        <begin position="180"/>
        <end position="203"/>
    </location>
</feature>
<evidence type="ECO:0000256" key="1">
    <source>
        <dbReference type="SAM" id="MobiDB-lite"/>
    </source>
</evidence>
<evidence type="ECO:0000256" key="2">
    <source>
        <dbReference type="SAM" id="Phobius"/>
    </source>
</evidence>
<gene>
    <name evidence="3" type="ORF">LX15_000707</name>
</gene>
<dbReference type="EMBL" id="JAMTCP010000002">
    <property type="protein sequence ID" value="MCP2257024.1"/>
    <property type="molecule type" value="Genomic_DNA"/>
</dbReference>
<accession>A0ABT1HND3</accession>
<dbReference type="Proteomes" id="UP001205311">
    <property type="component" value="Unassembled WGS sequence"/>
</dbReference>
<feature type="compositionally biased region" description="Basic and acidic residues" evidence="1">
    <location>
        <begin position="183"/>
        <end position="203"/>
    </location>
</feature>
<keyword evidence="2" id="KW-0812">Transmembrane</keyword>
<name>A0ABT1HND3_STRSD</name>
<feature type="transmembrane region" description="Helical" evidence="2">
    <location>
        <begin position="100"/>
        <end position="120"/>
    </location>
</feature>
<keyword evidence="2" id="KW-0472">Membrane</keyword>
<keyword evidence="2" id="KW-1133">Transmembrane helix</keyword>
<dbReference type="RefSeq" id="WP_253667970.1">
    <property type="nucleotide sequence ID" value="NZ_JAMTCP010000002.1"/>
</dbReference>
<evidence type="ECO:0000313" key="3">
    <source>
        <dbReference type="EMBL" id="MCP2257024.1"/>
    </source>
</evidence>
<evidence type="ECO:0000313" key="4">
    <source>
        <dbReference type="Proteomes" id="UP001205311"/>
    </source>
</evidence>
<protein>
    <submittedName>
        <fullName evidence="3">Uncharacterized protein</fullName>
    </submittedName>
</protein>
<proteinExistence type="predicted"/>
<feature type="transmembrane region" description="Helical" evidence="2">
    <location>
        <begin position="70"/>
        <end position="88"/>
    </location>
</feature>
<feature type="transmembrane region" description="Helical" evidence="2">
    <location>
        <begin position="15"/>
        <end position="39"/>
    </location>
</feature>
<feature type="transmembrane region" description="Helical" evidence="2">
    <location>
        <begin position="154"/>
        <end position="175"/>
    </location>
</feature>
<reference evidence="3 4" key="1">
    <citation type="submission" date="2022-06" db="EMBL/GenBank/DDBJ databases">
        <title>Genomic Encyclopedia of Archaeal and Bacterial Type Strains, Phase II (KMG-II): from individual species to whole genera.</title>
        <authorList>
            <person name="Goeker M."/>
        </authorList>
    </citation>
    <scope>NUCLEOTIDE SEQUENCE [LARGE SCALE GENOMIC DNA]</scope>
    <source>
        <strain evidence="3 4">DSM 40477</strain>
    </source>
</reference>
<keyword evidence="4" id="KW-1185">Reference proteome</keyword>
<comment type="caution">
    <text evidence="3">The sequence shown here is derived from an EMBL/GenBank/DDBJ whole genome shotgun (WGS) entry which is preliminary data.</text>
</comment>
<sequence length="203" mass="21552">MSESVPSGPRRARPVLGVLLAATGALLLWLTVAMVFGVFGPLAPQEDFGWFEYRPLDVAVVAEAGRGDGWVPLACALLGVLLMVAGVLQAVPWLPLPERFLGWPARLVGALLVVFGLAVWCEQLWPALTAPPGLQVLSQGRFVEAEVLHTWGQFFGLFVTVGAAAHLVVGATFMLRGGPGAGHHGEETESDGRRDREDGGHDA</sequence>
<organism evidence="3 4">
    <name type="scientific">Streptoalloteichus tenebrarius (strain ATCC 17920 / DSM 40477 / JCM 4838 / CBS 697.72 / NBRC 16177 / NCIMB 11028 / NRRL B-12390 / A12253. 1 / ISP 5477)</name>
    <name type="common">Streptomyces tenebrarius</name>
    <dbReference type="NCBI Taxonomy" id="1933"/>
    <lineage>
        <taxon>Bacteria</taxon>
        <taxon>Bacillati</taxon>
        <taxon>Actinomycetota</taxon>
        <taxon>Actinomycetes</taxon>
        <taxon>Pseudonocardiales</taxon>
        <taxon>Pseudonocardiaceae</taxon>
        <taxon>Streptoalloteichus</taxon>
    </lineage>
</organism>